<evidence type="ECO:0000313" key="1">
    <source>
        <dbReference type="EMBL" id="CAK9032095.1"/>
    </source>
</evidence>
<dbReference type="Gene3D" id="1.10.10.10">
    <property type="entry name" value="Winged helix-like DNA-binding domain superfamily/Winged helix DNA-binding domain"/>
    <property type="match status" value="1"/>
</dbReference>
<keyword evidence="2" id="KW-1185">Reference proteome</keyword>
<dbReference type="Proteomes" id="UP001642484">
    <property type="component" value="Unassembled WGS sequence"/>
</dbReference>
<comment type="caution">
    <text evidence="1">The sequence shown here is derived from an EMBL/GenBank/DDBJ whole genome shotgun (WGS) entry which is preliminary data.</text>
</comment>
<evidence type="ECO:0000313" key="2">
    <source>
        <dbReference type="Proteomes" id="UP001642484"/>
    </source>
</evidence>
<sequence>MWMANEITISCKTWSMQLEANLYGAHTDTPNPLRRNSGPAQRKPVLWRPVGTMHWTTSPSATAVAEQLGLHKHTVSACCRNNSAAKGYEFRYSDLTEVALPGEEWRAQVSGKMVSSLGRMSKGILGWFAEGTKGSSGRRS</sequence>
<organism evidence="1 2">
    <name type="scientific">Durusdinium trenchii</name>
    <dbReference type="NCBI Taxonomy" id="1381693"/>
    <lineage>
        <taxon>Eukaryota</taxon>
        <taxon>Sar</taxon>
        <taxon>Alveolata</taxon>
        <taxon>Dinophyceae</taxon>
        <taxon>Suessiales</taxon>
        <taxon>Symbiodiniaceae</taxon>
        <taxon>Durusdinium</taxon>
    </lineage>
</organism>
<gene>
    <name evidence="1" type="ORF">CCMP2556_LOCUS18553</name>
</gene>
<dbReference type="InterPro" id="IPR036388">
    <property type="entry name" value="WH-like_DNA-bd_sf"/>
</dbReference>
<name>A0ABP0KYY7_9DINO</name>
<proteinExistence type="predicted"/>
<accession>A0ABP0KYY7</accession>
<protein>
    <submittedName>
        <fullName evidence="1">Uncharacterized protein</fullName>
    </submittedName>
</protein>
<dbReference type="EMBL" id="CAXAMN010010558">
    <property type="protein sequence ID" value="CAK9032095.1"/>
    <property type="molecule type" value="Genomic_DNA"/>
</dbReference>
<reference evidence="1 2" key="1">
    <citation type="submission" date="2024-02" db="EMBL/GenBank/DDBJ databases">
        <authorList>
            <person name="Chen Y."/>
            <person name="Shah S."/>
            <person name="Dougan E. K."/>
            <person name="Thang M."/>
            <person name="Chan C."/>
        </authorList>
    </citation>
    <scope>NUCLEOTIDE SEQUENCE [LARGE SCALE GENOMIC DNA]</scope>
</reference>